<gene>
    <name evidence="9" type="primary">FOXC2</name>
</gene>
<dbReference type="InterPro" id="IPR050211">
    <property type="entry name" value="FOX_domain-containing"/>
</dbReference>
<dbReference type="PRINTS" id="PR00053">
    <property type="entry name" value="FORKHEAD"/>
</dbReference>
<dbReference type="EMBL" id="CABD030102583">
    <property type="status" value="NOT_ANNOTATED_CDS"/>
    <property type="molecule type" value="Genomic_DNA"/>
</dbReference>
<dbReference type="GO" id="GO:0048343">
    <property type="term" value="P:paraxial mesodermal cell fate commitment"/>
    <property type="evidence" value="ECO:0007669"/>
    <property type="project" value="Ensembl"/>
</dbReference>
<proteinExistence type="predicted"/>
<protein>
    <submittedName>
        <fullName evidence="9">Forkhead box C2</fullName>
    </submittedName>
</protein>
<dbReference type="Pfam" id="PF00250">
    <property type="entry name" value="Forkhead"/>
    <property type="match status" value="1"/>
</dbReference>
<dbReference type="GO" id="GO:0072144">
    <property type="term" value="P:glomerular mesangial cell development"/>
    <property type="evidence" value="ECO:0007669"/>
    <property type="project" value="Ensembl"/>
</dbReference>
<dbReference type="InterPro" id="IPR036388">
    <property type="entry name" value="WH-like_DNA-bd_sf"/>
</dbReference>
<dbReference type="GO" id="GO:0097746">
    <property type="term" value="P:blood vessel diameter maintenance"/>
    <property type="evidence" value="ECO:0007669"/>
    <property type="project" value="Ensembl"/>
</dbReference>
<dbReference type="GO" id="GO:0001974">
    <property type="term" value="P:blood vessel remodeling"/>
    <property type="evidence" value="ECO:0007669"/>
    <property type="project" value="Ensembl"/>
</dbReference>
<evidence type="ECO:0000256" key="7">
    <source>
        <dbReference type="SAM" id="MobiDB-lite"/>
    </source>
</evidence>
<dbReference type="GO" id="GO:0007219">
    <property type="term" value="P:Notch signaling pathway"/>
    <property type="evidence" value="ECO:0007669"/>
    <property type="project" value="Ensembl"/>
</dbReference>
<dbReference type="STRING" id="9593.ENSGGOP00000014201"/>
<reference evidence="9" key="3">
    <citation type="submission" date="2025-08" db="UniProtKB">
        <authorList>
            <consortium name="Ensembl"/>
        </authorList>
    </citation>
    <scope>IDENTIFICATION</scope>
</reference>
<dbReference type="FunFam" id="1.10.10.10:FF:000016">
    <property type="entry name" value="Forkhead box protein I1"/>
    <property type="match status" value="1"/>
</dbReference>
<name>G3RF44_GORGO</name>
<feature type="compositionally biased region" description="Polar residues" evidence="7">
    <location>
        <begin position="232"/>
        <end position="249"/>
    </location>
</feature>
<dbReference type="GO" id="GO:0003275">
    <property type="term" value="P:apoptotic process involved in outflow tract morphogenesis"/>
    <property type="evidence" value="ECO:0007669"/>
    <property type="project" value="Ensembl"/>
</dbReference>
<dbReference type="FunCoup" id="G3RF44">
    <property type="interactions" value="884"/>
</dbReference>
<dbReference type="PANTHER" id="PTHR11829">
    <property type="entry name" value="FORKHEAD BOX PROTEIN"/>
    <property type="match status" value="1"/>
</dbReference>
<dbReference type="GO" id="GO:0031490">
    <property type="term" value="F:chromatin DNA binding"/>
    <property type="evidence" value="ECO:0007669"/>
    <property type="project" value="Ensembl"/>
</dbReference>
<dbReference type="GO" id="GO:0001946">
    <property type="term" value="P:lymphangiogenesis"/>
    <property type="evidence" value="ECO:0007669"/>
    <property type="project" value="Ensembl"/>
</dbReference>
<feature type="compositionally biased region" description="Basic and acidic residues" evidence="7">
    <location>
        <begin position="171"/>
        <end position="185"/>
    </location>
</feature>
<dbReference type="PROSITE" id="PS00658">
    <property type="entry name" value="FORK_HEAD_2"/>
    <property type="match status" value="1"/>
</dbReference>
<evidence type="ECO:0000256" key="6">
    <source>
        <dbReference type="PROSITE-ProRule" id="PRU00089"/>
    </source>
</evidence>
<dbReference type="CDD" id="cd20044">
    <property type="entry name" value="FH_FOXC1"/>
    <property type="match status" value="1"/>
</dbReference>
<dbReference type="GO" id="GO:0120163">
    <property type="term" value="P:negative regulation of cold-induced thermogenesis"/>
    <property type="evidence" value="ECO:0007669"/>
    <property type="project" value="Ensembl"/>
</dbReference>
<dbReference type="GO" id="GO:0001756">
    <property type="term" value="P:somitogenesis"/>
    <property type="evidence" value="ECO:0007669"/>
    <property type="project" value="Ensembl"/>
</dbReference>
<feature type="DNA-binding region" description="Fork-head" evidence="6">
    <location>
        <begin position="72"/>
        <end position="166"/>
    </location>
</feature>
<dbReference type="PROSITE" id="PS50039">
    <property type="entry name" value="FORK_HEAD_3"/>
    <property type="match status" value="1"/>
</dbReference>
<dbReference type="GO" id="GO:0043010">
    <property type="term" value="P:camera-type eye development"/>
    <property type="evidence" value="ECO:0007669"/>
    <property type="project" value="Ensembl"/>
</dbReference>
<dbReference type="GO" id="GO:0033630">
    <property type="term" value="P:positive regulation of cell adhesion mediated by integrin"/>
    <property type="evidence" value="ECO:0007669"/>
    <property type="project" value="Ensembl"/>
</dbReference>
<dbReference type="GO" id="GO:1902257">
    <property type="term" value="P:negative regulation of apoptotic process involved in outflow tract morphogenesis"/>
    <property type="evidence" value="ECO:0007669"/>
    <property type="project" value="Ensembl"/>
</dbReference>
<dbReference type="GO" id="GO:0014032">
    <property type="term" value="P:neural crest cell development"/>
    <property type="evidence" value="ECO:0007669"/>
    <property type="project" value="Ensembl"/>
</dbReference>
<dbReference type="GO" id="GO:0000981">
    <property type="term" value="F:DNA-binding transcription factor activity, RNA polymerase II-specific"/>
    <property type="evidence" value="ECO:0000318"/>
    <property type="project" value="GO_Central"/>
</dbReference>
<reference evidence="10" key="1">
    <citation type="submission" date="2011-05" db="EMBL/GenBank/DDBJ databases">
        <title>Insights into the evolution of the great apes provided by the gorilla genome.</title>
        <authorList>
            <person name="Scally A."/>
        </authorList>
    </citation>
    <scope>NUCLEOTIDE SEQUENCE [LARGE SCALE GENOMIC DNA]</scope>
</reference>
<dbReference type="GO" id="GO:0006357">
    <property type="term" value="P:regulation of transcription by RNA polymerase II"/>
    <property type="evidence" value="ECO:0000318"/>
    <property type="project" value="GO_Central"/>
</dbReference>
<dbReference type="Bgee" id="ENSGGOG00000014561">
    <property type="expression patterns" value="Expressed in heart and 3 other cell types or tissues"/>
</dbReference>
<dbReference type="GO" id="GO:0009653">
    <property type="term" value="P:anatomical structure morphogenesis"/>
    <property type="evidence" value="ECO:0000318"/>
    <property type="project" value="GO_Central"/>
</dbReference>
<evidence type="ECO:0000256" key="4">
    <source>
        <dbReference type="ARBA" id="ARBA00023163"/>
    </source>
</evidence>
<evidence type="ECO:0000256" key="2">
    <source>
        <dbReference type="ARBA" id="ARBA00023015"/>
    </source>
</evidence>
<evidence type="ECO:0000256" key="1">
    <source>
        <dbReference type="ARBA" id="ARBA00004123"/>
    </source>
</evidence>
<dbReference type="GO" id="GO:0046620">
    <property type="term" value="P:regulation of organ growth"/>
    <property type="evidence" value="ECO:0007669"/>
    <property type="project" value="Ensembl"/>
</dbReference>
<dbReference type="GO" id="GO:0048010">
    <property type="term" value="P:vascular endothelial growth factor receptor signaling pathway"/>
    <property type="evidence" value="ECO:0007669"/>
    <property type="project" value="Ensembl"/>
</dbReference>
<sequence length="442" mass="47782">MQARYSVSDPNALGVVPYLSEQNYYRAAGSYGGMASPMGVYSGHPEQYSAGMGRSYAPYHHHQPAAPKDLVKPPYSYIALITMAIQNAPEKKITLNGIYQFIMDRFPFYRENKQGWQNSIRHNLSLNECFVKVPRDDKKPGKGSYWTLDPDSYNMFENGSFLRRRRRFKKKDVSKEKEERAHLKEPPPVASKGAPATPHLADAPKEAEKKVVIKSEAASPALPVITKVETLSPESALQGSPRSAASTPAGSPDGSLPEHHAAAPNGLPGFSVENIMTLRTSPPGGELSPGAGRAGLVVPPLALPYAAAPPAAYGQPCAQGLEAGAAGGYQCSMRAMSLYTGAERPAHMCVPPPQPAAAAAQAASWYLNHSGDLNHLPGHTFAAQQQTFPNVREMFNSHRLGIENSTLGESQVSGNASCQLPYRSTPSLYRHAAPYSYDCTKY</sequence>
<dbReference type="Ensembl" id="ENSGGOT00000014611.3">
    <property type="protein sequence ID" value="ENSGGOP00000014201.3"/>
    <property type="gene ID" value="ENSGGOG00000014561.3"/>
</dbReference>
<dbReference type="GeneTree" id="ENSGT00940000162619"/>
<reference evidence="9 10" key="2">
    <citation type="journal article" date="2012" name="Nature">
        <title>Insights into hominid evolution from the gorilla genome sequence.</title>
        <authorList>
            <person name="Scally A."/>
            <person name="Dutheil J.Y."/>
            <person name="Hillier L.W."/>
            <person name="Jordan G.E."/>
            <person name="Goodhead I."/>
            <person name="Herrero J."/>
            <person name="Hobolth A."/>
            <person name="Lappalainen T."/>
            <person name="Mailund T."/>
            <person name="Marques-Bonet T."/>
            <person name="McCarthy S."/>
            <person name="Montgomery S.H."/>
            <person name="Schwalie P.C."/>
            <person name="Tang Y.A."/>
            <person name="Ward M.C."/>
            <person name="Xue Y."/>
            <person name="Yngvadottir B."/>
            <person name="Alkan C."/>
            <person name="Andersen L.N."/>
            <person name="Ayub Q."/>
            <person name="Ball E.V."/>
            <person name="Beal K."/>
            <person name="Bradley B.J."/>
            <person name="Chen Y."/>
            <person name="Clee C.M."/>
            <person name="Fitzgerald S."/>
            <person name="Graves T.A."/>
            <person name="Gu Y."/>
            <person name="Heath P."/>
            <person name="Heger A."/>
            <person name="Karakoc E."/>
            <person name="Kolb-Kokocinski A."/>
            <person name="Laird G.K."/>
            <person name="Lunter G."/>
            <person name="Meader S."/>
            <person name="Mort M."/>
            <person name="Mullikin J.C."/>
            <person name="Munch K."/>
            <person name="O'Connor T.D."/>
            <person name="Phillips A.D."/>
            <person name="Prado-Martinez J."/>
            <person name="Rogers A.S."/>
            <person name="Sajjadian S."/>
            <person name="Schmidt D."/>
            <person name="Shaw K."/>
            <person name="Simpson J.T."/>
            <person name="Stenson P.D."/>
            <person name="Turner D.J."/>
            <person name="Vigilant L."/>
            <person name="Vilella A.J."/>
            <person name="Whitener W."/>
            <person name="Zhu B."/>
            <person name="Cooper D.N."/>
            <person name="de Jong P."/>
            <person name="Dermitzakis E.T."/>
            <person name="Eichler E.E."/>
            <person name="Flicek P."/>
            <person name="Goldman N."/>
            <person name="Mundy N.I."/>
            <person name="Ning Z."/>
            <person name="Odom D.T."/>
            <person name="Ponting C.P."/>
            <person name="Quail M.A."/>
            <person name="Ryder O.A."/>
            <person name="Searle S.M."/>
            <person name="Warren W.C."/>
            <person name="Wilson R.K."/>
            <person name="Schierup M.H."/>
            <person name="Rogers J."/>
            <person name="Tyler-Smith C."/>
            <person name="Durbin R."/>
        </authorList>
    </citation>
    <scope>NUCLEOTIDE SEQUENCE [LARGE SCALE GENOMIC DNA]</scope>
</reference>
<dbReference type="Proteomes" id="UP000001519">
    <property type="component" value="Chromosome 16"/>
</dbReference>
<keyword evidence="4" id="KW-0804">Transcription</keyword>
<dbReference type="GO" id="GO:0008286">
    <property type="term" value="P:insulin receptor signaling pathway"/>
    <property type="evidence" value="ECO:0007669"/>
    <property type="project" value="Ensembl"/>
</dbReference>
<dbReference type="Gene3D" id="1.10.10.10">
    <property type="entry name" value="Winged helix-like DNA-binding domain superfamily/Winged helix DNA-binding domain"/>
    <property type="match status" value="1"/>
</dbReference>
<dbReference type="InterPro" id="IPR001766">
    <property type="entry name" value="Fork_head_dom"/>
</dbReference>
<dbReference type="SUPFAM" id="SSF46785">
    <property type="entry name" value="Winged helix' DNA-binding domain"/>
    <property type="match status" value="1"/>
</dbReference>
<evidence type="ECO:0000256" key="3">
    <source>
        <dbReference type="ARBA" id="ARBA00023125"/>
    </source>
</evidence>
<dbReference type="GO" id="GO:0042802">
    <property type="term" value="F:identical protein binding"/>
    <property type="evidence" value="ECO:0007669"/>
    <property type="project" value="Ensembl"/>
</dbReference>
<dbReference type="GO" id="GO:0035050">
    <property type="term" value="P:embryonic heart tube development"/>
    <property type="evidence" value="ECO:0007669"/>
    <property type="project" value="Ensembl"/>
</dbReference>
<dbReference type="InterPro" id="IPR018122">
    <property type="entry name" value="TF_fork_head_CS_1"/>
</dbReference>
<dbReference type="GO" id="GO:0001569">
    <property type="term" value="P:branching involved in blood vessel morphogenesis"/>
    <property type="evidence" value="ECO:0007669"/>
    <property type="project" value="Ensembl"/>
</dbReference>
<accession>G3RF44</accession>
<keyword evidence="10" id="KW-1185">Reference proteome</keyword>
<dbReference type="GO" id="GO:0090050">
    <property type="term" value="P:positive regulation of cell migration involved in sprouting angiogenesis"/>
    <property type="evidence" value="ECO:0007669"/>
    <property type="project" value="Ensembl"/>
</dbReference>
<dbReference type="GO" id="GO:0001656">
    <property type="term" value="P:metanephros development"/>
    <property type="evidence" value="ECO:0007669"/>
    <property type="project" value="Ensembl"/>
</dbReference>
<evidence type="ECO:0000259" key="8">
    <source>
        <dbReference type="PROSITE" id="PS50039"/>
    </source>
</evidence>
<dbReference type="GO" id="GO:0016604">
    <property type="term" value="C:nuclear body"/>
    <property type="evidence" value="ECO:0007669"/>
    <property type="project" value="Ensembl"/>
</dbReference>
<dbReference type="GO" id="GO:0048703">
    <property type="term" value="P:embryonic viscerocranium morphogenesis"/>
    <property type="evidence" value="ECO:0007669"/>
    <property type="project" value="Ensembl"/>
</dbReference>
<dbReference type="GO" id="GO:0060038">
    <property type="term" value="P:cardiac muscle cell proliferation"/>
    <property type="evidence" value="ECO:0007669"/>
    <property type="project" value="Ensembl"/>
</dbReference>
<feature type="region of interest" description="Disordered" evidence="7">
    <location>
        <begin position="168"/>
        <end position="208"/>
    </location>
</feature>
<keyword evidence="5 6" id="KW-0539">Nucleus</keyword>
<evidence type="ECO:0000313" key="10">
    <source>
        <dbReference type="Proteomes" id="UP000001519"/>
    </source>
</evidence>
<keyword evidence="3 6" id="KW-0238">DNA-binding</keyword>
<dbReference type="SMART" id="SM00339">
    <property type="entry name" value="FH"/>
    <property type="match status" value="1"/>
</dbReference>
<dbReference type="GO" id="GO:0000122">
    <property type="term" value="P:negative regulation of transcription by RNA polymerase II"/>
    <property type="evidence" value="ECO:0007669"/>
    <property type="project" value="Ensembl"/>
</dbReference>
<dbReference type="GO" id="GO:0035470">
    <property type="term" value="P:positive regulation of vascular wound healing"/>
    <property type="evidence" value="ECO:0007669"/>
    <property type="project" value="Ensembl"/>
</dbReference>
<dbReference type="GO" id="GO:0048844">
    <property type="term" value="P:artery morphogenesis"/>
    <property type="evidence" value="ECO:0007669"/>
    <property type="project" value="Ensembl"/>
</dbReference>
<dbReference type="GO" id="GO:0055010">
    <property type="term" value="P:ventricular cardiac muscle tissue morphogenesis"/>
    <property type="evidence" value="ECO:0007669"/>
    <property type="project" value="Ensembl"/>
</dbReference>
<dbReference type="OMA" id="REMFTSH"/>
<evidence type="ECO:0000256" key="5">
    <source>
        <dbReference type="ARBA" id="ARBA00023242"/>
    </source>
</evidence>
<dbReference type="InterPro" id="IPR030456">
    <property type="entry name" value="TF_fork_head_CS_2"/>
</dbReference>
<keyword evidence="2" id="KW-0805">Transcription regulation</keyword>
<feature type="domain" description="Fork-head" evidence="8">
    <location>
        <begin position="72"/>
        <end position="166"/>
    </location>
</feature>
<reference evidence="9" key="4">
    <citation type="submission" date="2025-09" db="UniProtKB">
        <authorList>
            <consortium name="Ensembl"/>
        </authorList>
    </citation>
    <scope>IDENTIFICATION</scope>
</reference>
<dbReference type="eggNOG" id="KOG2294">
    <property type="taxonomic scope" value="Eukaryota"/>
</dbReference>
<dbReference type="InParanoid" id="G3RF44"/>
<dbReference type="PANTHER" id="PTHR11829:SF189">
    <property type="entry name" value="FORKHEAD BOX PROTEIN C2"/>
    <property type="match status" value="1"/>
</dbReference>
<dbReference type="GO" id="GO:0000978">
    <property type="term" value="F:RNA polymerase II cis-regulatory region sequence-specific DNA binding"/>
    <property type="evidence" value="ECO:0000318"/>
    <property type="project" value="GO_Central"/>
</dbReference>
<dbReference type="GO" id="GO:0001228">
    <property type="term" value="F:DNA-binding transcription activator activity, RNA polymerase II-specific"/>
    <property type="evidence" value="ECO:0007669"/>
    <property type="project" value="Ensembl"/>
</dbReference>
<dbReference type="GO" id="GO:0001503">
    <property type="term" value="P:ossification"/>
    <property type="evidence" value="ECO:0007669"/>
    <property type="project" value="Ensembl"/>
</dbReference>
<dbReference type="PROSITE" id="PS00657">
    <property type="entry name" value="FORK_HEAD_1"/>
    <property type="match status" value="1"/>
</dbReference>
<dbReference type="GO" id="GO:0001657">
    <property type="term" value="P:ureteric bud development"/>
    <property type="evidence" value="ECO:0007669"/>
    <property type="project" value="Ensembl"/>
</dbReference>
<evidence type="ECO:0000313" key="9">
    <source>
        <dbReference type="Ensembl" id="ENSGGOP00000014201.3"/>
    </source>
</evidence>
<comment type="subcellular location">
    <subcellularLocation>
        <location evidence="1 6">Nucleus</location>
    </subcellularLocation>
</comment>
<dbReference type="GO" id="GO:0030154">
    <property type="term" value="P:cell differentiation"/>
    <property type="evidence" value="ECO:0000318"/>
    <property type="project" value="GO_Central"/>
</dbReference>
<feature type="region of interest" description="Disordered" evidence="7">
    <location>
        <begin position="232"/>
        <end position="268"/>
    </location>
</feature>
<dbReference type="GO" id="GO:0072112">
    <property type="term" value="P:podocyte differentiation"/>
    <property type="evidence" value="ECO:0007669"/>
    <property type="project" value="Ensembl"/>
</dbReference>
<dbReference type="EMBL" id="CABD030102582">
    <property type="status" value="NOT_ANNOTATED_CDS"/>
    <property type="molecule type" value="Genomic_DNA"/>
</dbReference>
<organism evidence="9 10">
    <name type="scientific">Gorilla gorilla gorilla</name>
    <name type="common">Western lowland gorilla</name>
    <dbReference type="NCBI Taxonomy" id="9595"/>
    <lineage>
        <taxon>Eukaryota</taxon>
        <taxon>Metazoa</taxon>
        <taxon>Chordata</taxon>
        <taxon>Craniata</taxon>
        <taxon>Vertebrata</taxon>
        <taxon>Euteleostomi</taxon>
        <taxon>Mammalia</taxon>
        <taxon>Eutheria</taxon>
        <taxon>Euarchontoglires</taxon>
        <taxon>Primates</taxon>
        <taxon>Haplorrhini</taxon>
        <taxon>Catarrhini</taxon>
        <taxon>Hominidae</taxon>
        <taxon>Gorilla</taxon>
    </lineage>
</organism>
<dbReference type="GO" id="GO:0072011">
    <property type="term" value="P:glomerular endothelium development"/>
    <property type="evidence" value="ECO:0007669"/>
    <property type="project" value="Ensembl"/>
</dbReference>
<dbReference type="GO" id="GO:0030199">
    <property type="term" value="P:collagen fibril organization"/>
    <property type="evidence" value="ECO:0007669"/>
    <property type="project" value="Ensembl"/>
</dbReference>
<dbReference type="GO" id="GO:1990841">
    <property type="term" value="F:promoter-specific chromatin binding"/>
    <property type="evidence" value="ECO:0007669"/>
    <property type="project" value="Ensembl"/>
</dbReference>
<dbReference type="AlphaFoldDB" id="G3RF44"/>
<dbReference type="InterPro" id="IPR036390">
    <property type="entry name" value="WH_DNA-bd_sf"/>
</dbReference>
<dbReference type="InterPro" id="IPR047391">
    <property type="entry name" value="FOXC1/C2-like_FH"/>
</dbReference>